<dbReference type="AlphaFoldDB" id="D8T439"/>
<dbReference type="HOGENOM" id="CLU_1477527_0_0_1"/>
<keyword evidence="1" id="KW-0812">Transmembrane</keyword>
<evidence type="ECO:0000313" key="3">
    <source>
        <dbReference type="Proteomes" id="UP000001514"/>
    </source>
</evidence>
<dbReference type="KEGG" id="smo:SELMODRAFT_448005"/>
<keyword evidence="3" id="KW-1185">Reference proteome</keyword>
<dbReference type="InParanoid" id="D8T439"/>
<name>D8T439_SELML</name>
<reference evidence="2 3" key="1">
    <citation type="journal article" date="2011" name="Science">
        <title>The Selaginella genome identifies genetic changes associated with the evolution of vascular plants.</title>
        <authorList>
            <person name="Banks J.A."/>
            <person name="Nishiyama T."/>
            <person name="Hasebe M."/>
            <person name="Bowman J.L."/>
            <person name="Gribskov M."/>
            <person name="dePamphilis C."/>
            <person name="Albert V.A."/>
            <person name="Aono N."/>
            <person name="Aoyama T."/>
            <person name="Ambrose B.A."/>
            <person name="Ashton N.W."/>
            <person name="Axtell M.J."/>
            <person name="Barker E."/>
            <person name="Barker M.S."/>
            <person name="Bennetzen J.L."/>
            <person name="Bonawitz N.D."/>
            <person name="Chapple C."/>
            <person name="Cheng C."/>
            <person name="Correa L.G."/>
            <person name="Dacre M."/>
            <person name="DeBarry J."/>
            <person name="Dreyer I."/>
            <person name="Elias M."/>
            <person name="Engstrom E.M."/>
            <person name="Estelle M."/>
            <person name="Feng L."/>
            <person name="Finet C."/>
            <person name="Floyd S.K."/>
            <person name="Frommer W.B."/>
            <person name="Fujita T."/>
            <person name="Gramzow L."/>
            <person name="Gutensohn M."/>
            <person name="Harholt J."/>
            <person name="Hattori M."/>
            <person name="Heyl A."/>
            <person name="Hirai T."/>
            <person name="Hiwatashi Y."/>
            <person name="Ishikawa M."/>
            <person name="Iwata M."/>
            <person name="Karol K.G."/>
            <person name="Koehler B."/>
            <person name="Kolukisaoglu U."/>
            <person name="Kubo M."/>
            <person name="Kurata T."/>
            <person name="Lalonde S."/>
            <person name="Li K."/>
            <person name="Li Y."/>
            <person name="Litt A."/>
            <person name="Lyons E."/>
            <person name="Manning G."/>
            <person name="Maruyama T."/>
            <person name="Michael T.P."/>
            <person name="Mikami K."/>
            <person name="Miyazaki S."/>
            <person name="Morinaga S."/>
            <person name="Murata T."/>
            <person name="Mueller-Roeber B."/>
            <person name="Nelson D.R."/>
            <person name="Obara M."/>
            <person name="Oguri Y."/>
            <person name="Olmstead R.G."/>
            <person name="Onodera N."/>
            <person name="Petersen B.L."/>
            <person name="Pils B."/>
            <person name="Prigge M."/>
            <person name="Rensing S.A."/>
            <person name="Riano-Pachon D.M."/>
            <person name="Roberts A.W."/>
            <person name="Sato Y."/>
            <person name="Scheller H.V."/>
            <person name="Schulz B."/>
            <person name="Schulz C."/>
            <person name="Shakirov E.V."/>
            <person name="Shibagaki N."/>
            <person name="Shinohara N."/>
            <person name="Shippen D.E."/>
            <person name="Soerensen I."/>
            <person name="Sotooka R."/>
            <person name="Sugimoto N."/>
            <person name="Sugita M."/>
            <person name="Sumikawa N."/>
            <person name="Tanurdzic M."/>
            <person name="Theissen G."/>
            <person name="Ulvskov P."/>
            <person name="Wakazuki S."/>
            <person name="Weng J.K."/>
            <person name="Willats W.W."/>
            <person name="Wipf D."/>
            <person name="Wolf P.G."/>
            <person name="Yang L."/>
            <person name="Zimmer A.D."/>
            <person name="Zhu Q."/>
            <person name="Mitros T."/>
            <person name="Hellsten U."/>
            <person name="Loque D."/>
            <person name="Otillar R."/>
            <person name="Salamov A."/>
            <person name="Schmutz J."/>
            <person name="Shapiro H."/>
            <person name="Lindquist E."/>
            <person name="Lucas S."/>
            <person name="Rokhsar D."/>
            <person name="Grigoriev I.V."/>
        </authorList>
    </citation>
    <scope>NUCLEOTIDE SEQUENCE [LARGE SCALE GENOMIC DNA]</scope>
</reference>
<gene>
    <name evidence="2" type="ORF">SELMODRAFT_448005</name>
</gene>
<accession>D8T439</accession>
<proteinExistence type="predicted"/>
<evidence type="ECO:0000313" key="2">
    <source>
        <dbReference type="EMBL" id="EFJ08636.1"/>
    </source>
</evidence>
<dbReference type="Proteomes" id="UP000001514">
    <property type="component" value="Unassembled WGS sequence"/>
</dbReference>
<keyword evidence="1" id="KW-0472">Membrane</keyword>
<sequence>MRIETTAMDDLWLGMLTLALVYMVMKTVATLEKMSNKADAFVSRIGAEVESAGNKLSQEARWIVQSLERNALSYTGDLLGHVQSVELQCYRSKNGIAFGLGPRTLKKKKRSHHHHHALAALSQEDSSALQKTHHHHHSTLSLHKCIDRILKNRYKCKWPLSLSFGKQQQHRHLQAVESTT</sequence>
<protein>
    <submittedName>
        <fullName evidence="2">Uncharacterized protein</fullName>
    </submittedName>
</protein>
<dbReference type="EMBL" id="GL377672">
    <property type="protein sequence ID" value="EFJ08636.1"/>
    <property type="molecule type" value="Genomic_DNA"/>
</dbReference>
<feature type="transmembrane region" description="Helical" evidence="1">
    <location>
        <begin position="12"/>
        <end position="31"/>
    </location>
</feature>
<dbReference type="Gramene" id="EFJ08636">
    <property type="protein sequence ID" value="EFJ08636"/>
    <property type="gene ID" value="SELMODRAFT_448005"/>
</dbReference>
<evidence type="ECO:0000256" key="1">
    <source>
        <dbReference type="SAM" id="Phobius"/>
    </source>
</evidence>
<keyword evidence="1" id="KW-1133">Transmembrane helix</keyword>
<organism evidence="3">
    <name type="scientific">Selaginella moellendorffii</name>
    <name type="common">Spikemoss</name>
    <dbReference type="NCBI Taxonomy" id="88036"/>
    <lineage>
        <taxon>Eukaryota</taxon>
        <taxon>Viridiplantae</taxon>
        <taxon>Streptophyta</taxon>
        <taxon>Embryophyta</taxon>
        <taxon>Tracheophyta</taxon>
        <taxon>Lycopodiopsida</taxon>
        <taxon>Selaginellales</taxon>
        <taxon>Selaginellaceae</taxon>
        <taxon>Selaginella</taxon>
    </lineage>
</organism>